<feature type="domain" description="N-acetyltransferase" evidence="4">
    <location>
        <begin position="144"/>
        <end position="222"/>
    </location>
</feature>
<dbReference type="GO" id="GO:0016747">
    <property type="term" value="F:acyltransferase activity, transferring groups other than amino-acyl groups"/>
    <property type="evidence" value="ECO:0007669"/>
    <property type="project" value="InterPro"/>
</dbReference>
<sequence>MEFCSDQKDCGGKVRVDKVSVGILNVVDWRYVIVEDGNCEVAVEANKFGIDDSDPNSLHISINRNAKVKISVKDELNNDSLLSNIEKRVKLVDDYAFFVVNSKDTNSNCKCYLEEVLKIYTRELPAMNYAANTGKQSMFLEKCVLKGKYCTLLLKSKSTEGPGEVIAGITYQIIPADMQYAEVPLAAVSSAYQHKGFGHFLYMELRKRLQNVGVHTIYCWGDKESEGFWVKQKWIKKADLAGCPLSPTSEEHYAFLVVRL</sequence>
<dbReference type="SUPFAM" id="SSF55729">
    <property type="entry name" value="Acyl-CoA N-acyltransferases (Nat)"/>
    <property type="match status" value="1"/>
</dbReference>
<dbReference type="CDD" id="cd04301">
    <property type="entry name" value="NAT_SF"/>
    <property type="match status" value="1"/>
</dbReference>
<protein>
    <recommendedName>
        <fullName evidence="4">N-acetyltransferase domain-containing protein</fullName>
    </recommendedName>
</protein>
<dbReference type="GO" id="GO:0006974">
    <property type="term" value="P:DNA damage response"/>
    <property type="evidence" value="ECO:0007669"/>
    <property type="project" value="UniProtKB-KW"/>
</dbReference>
<dbReference type="AlphaFoldDB" id="A0A6N2LUM1"/>
<name>A0A6N2LUM1_SALVM</name>
<reference evidence="5" key="1">
    <citation type="submission" date="2019-03" db="EMBL/GenBank/DDBJ databases">
        <authorList>
            <person name="Mank J."/>
            <person name="Almeida P."/>
        </authorList>
    </citation>
    <scope>NUCLEOTIDE SEQUENCE</scope>
    <source>
        <strain evidence="5">78183</strain>
    </source>
</reference>
<dbReference type="InterPro" id="IPR051579">
    <property type="entry name" value="DDR_Transcriptional_Reg"/>
</dbReference>
<evidence type="ECO:0000256" key="3">
    <source>
        <dbReference type="ARBA" id="ARBA00023242"/>
    </source>
</evidence>
<evidence type="ECO:0000259" key="4">
    <source>
        <dbReference type="Pfam" id="PF00583"/>
    </source>
</evidence>
<dbReference type="Pfam" id="PF00583">
    <property type="entry name" value="Acetyltransf_1"/>
    <property type="match status" value="1"/>
</dbReference>
<dbReference type="EMBL" id="CAADRP010001609">
    <property type="protein sequence ID" value="VFU44931.1"/>
    <property type="molecule type" value="Genomic_DNA"/>
</dbReference>
<proteinExistence type="predicted"/>
<dbReference type="Gene3D" id="3.40.630.30">
    <property type="match status" value="1"/>
</dbReference>
<organism evidence="5">
    <name type="scientific">Salix viminalis</name>
    <name type="common">Common osier</name>
    <name type="synonym">Basket willow</name>
    <dbReference type="NCBI Taxonomy" id="40686"/>
    <lineage>
        <taxon>Eukaryota</taxon>
        <taxon>Viridiplantae</taxon>
        <taxon>Streptophyta</taxon>
        <taxon>Embryophyta</taxon>
        <taxon>Tracheophyta</taxon>
        <taxon>Spermatophyta</taxon>
        <taxon>Magnoliopsida</taxon>
        <taxon>eudicotyledons</taxon>
        <taxon>Gunneridae</taxon>
        <taxon>Pentapetalae</taxon>
        <taxon>rosids</taxon>
        <taxon>fabids</taxon>
        <taxon>Malpighiales</taxon>
        <taxon>Salicaceae</taxon>
        <taxon>Saliceae</taxon>
        <taxon>Salix</taxon>
    </lineage>
</organism>
<keyword evidence="2" id="KW-0227">DNA damage</keyword>
<dbReference type="PANTHER" id="PTHR23196:SF8">
    <property type="entry name" value="N-ACETYLTRANSFERASE"/>
    <property type="match status" value="1"/>
</dbReference>
<evidence type="ECO:0000256" key="2">
    <source>
        <dbReference type="ARBA" id="ARBA00022763"/>
    </source>
</evidence>
<gene>
    <name evidence="5" type="ORF">SVIM_LOCUS279064</name>
</gene>
<dbReference type="InterPro" id="IPR000182">
    <property type="entry name" value="GNAT_dom"/>
</dbReference>
<dbReference type="GO" id="GO:0005634">
    <property type="term" value="C:nucleus"/>
    <property type="evidence" value="ECO:0007669"/>
    <property type="project" value="UniProtKB-SubCell"/>
</dbReference>
<comment type="subcellular location">
    <subcellularLocation>
        <location evidence="1">Nucleus</location>
    </subcellularLocation>
</comment>
<accession>A0A6N2LUM1</accession>
<keyword evidence="3" id="KW-0539">Nucleus</keyword>
<evidence type="ECO:0000313" key="5">
    <source>
        <dbReference type="EMBL" id="VFU44931.1"/>
    </source>
</evidence>
<evidence type="ECO:0000256" key="1">
    <source>
        <dbReference type="ARBA" id="ARBA00004123"/>
    </source>
</evidence>
<dbReference type="PANTHER" id="PTHR23196">
    <property type="entry name" value="PAX TRANSCRIPTION ACTIVATION DOMAIN INTERACTING PROTEIN"/>
    <property type="match status" value="1"/>
</dbReference>
<dbReference type="InterPro" id="IPR016181">
    <property type="entry name" value="Acyl_CoA_acyltransferase"/>
</dbReference>